<feature type="domain" description="Peptidase C14 caspase" evidence="1">
    <location>
        <begin position="13"/>
        <end position="259"/>
    </location>
</feature>
<sequence>MPENVLHLNEEDHALLIGIDNYLFLDPLKGAQDDIAKFQKWLIDENGGAVPPKNIHTVLSPVEQDDEDPQPVQDKINQKLRKIGVMKGRRIGRRLYFYFSGHGYGTIDDVAMLMGNASPFELKNNIGLRNYRNFLLQWGFFDEIIFILDCCRDPIRHAETGIPSFTLPENMIPNPPPKVTHYTILACPYGEKSFMVPQKPGDPEKRGILSTAIFEGLMNRQATDASGDVTINSLMDYLHTRVPQLAGDNRINQQPEFDALRFQQNITLQKGPLMNQTIAIFLPATVNKLAITNKDAVEIAEYNFTNNAWDFRYLTAEADKQKYVLRIDETAAPPAEGNGTIIRLKLIQNCWYDLECSDGKTEILDLRKIPSNDINHVFRFKQ</sequence>
<evidence type="ECO:0000259" key="1">
    <source>
        <dbReference type="Pfam" id="PF00656"/>
    </source>
</evidence>
<dbReference type="Gene3D" id="3.40.50.1460">
    <property type="match status" value="1"/>
</dbReference>
<dbReference type="Proteomes" id="UP000306918">
    <property type="component" value="Unassembled WGS sequence"/>
</dbReference>
<dbReference type="OrthoDB" id="8447555at2"/>
<comment type="caution">
    <text evidence="2">The sequence shown here is derived from an EMBL/GenBank/DDBJ whole genome shotgun (WGS) entry which is preliminary data.</text>
</comment>
<accession>A0A4S8HZD3</accession>
<reference evidence="2 3" key="1">
    <citation type="submission" date="2019-04" db="EMBL/GenBank/DDBJ databases">
        <title>Niastella caeni sp. nov., isolated from activated sludge.</title>
        <authorList>
            <person name="Sheng M."/>
        </authorList>
    </citation>
    <scope>NUCLEOTIDE SEQUENCE [LARGE SCALE GENOMIC DNA]</scope>
    <source>
        <strain evidence="2 3">HX-2-15</strain>
    </source>
</reference>
<gene>
    <name evidence="2" type="ORF">FAM09_03405</name>
</gene>
<dbReference type="GO" id="GO:0004197">
    <property type="term" value="F:cysteine-type endopeptidase activity"/>
    <property type="evidence" value="ECO:0007669"/>
    <property type="project" value="InterPro"/>
</dbReference>
<evidence type="ECO:0000313" key="3">
    <source>
        <dbReference type="Proteomes" id="UP000306918"/>
    </source>
</evidence>
<keyword evidence="3" id="KW-1185">Reference proteome</keyword>
<proteinExistence type="predicted"/>
<evidence type="ECO:0000313" key="2">
    <source>
        <dbReference type="EMBL" id="THU41173.1"/>
    </source>
</evidence>
<dbReference type="InterPro" id="IPR011600">
    <property type="entry name" value="Pept_C14_caspase"/>
</dbReference>
<dbReference type="Pfam" id="PF00656">
    <property type="entry name" value="Peptidase_C14"/>
    <property type="match status" value="1"/>
</dbReference>
<organism evidence="2 3">
    <name type="scientific">Niastella caeni</name>
    <dbReference type="NCBI Taxonomy" id="2569763"/>
    <lineage>
        <taxon>Bacteria</taxon>
        <taxon>Pseudomonadati</taxon>
        <taxon>Bacteroidota</taxon>
        <taxon>Chitinophagia</taxon>
        <taxon>Chitinophagales</taxon>
        <taxon>Chitinophagaceae</taxon>
        <taxon>Niastella</taxon>
    </lineage>
</organism>
<protein>
    <submittedName>
        <fullName evidence="2">Caspase family protein</fullName>
    </submittedName>
</protein>
<dbReference type="AlphaFoldDB" id="A0A4S8HZD3"/>
<dbReference type="RefSeq" id="WP_136575663.1">
    <property type="nucleotide sequence ID" value="NZ_STFF01000001.1"/>
</dbReference>
<dbReference type="GO" id="GO:0006508">
    <property type="term" value="P:proteolysis"/>
    <property type="evidence" value="ECO:0007669"/>
    <property type="project" value="InterPro"/>
</dbReference>
<dbReference type="EMBL" id="STFF01000001">
    <property type="protein sequence ID" value="THU41173.1"/>
    <property type="molecule type" value="Genomic_DNA"/>
</dbReference>
<name>A0A4S8HZD3_9BACT</name>